<name>A0A2N0NI81_9GLOM</name>
<proteinExistence type="predicted"/>
<dbReference type="AlphaFoldDB" id="A0A2N0NI81"/>
<evidence type="ECO:0000313" key="3">
    <source>
        <dbReference type="Proteomes" id="UP000232722"/>
    </source>
</evidence>
<feature type="domain" description="DUF8211" evidence="1">
    <location>
        <begin position="46"/>
        <end position="144"/>
    </location>
</feature>
<reference evidence="2 3" key="2">
    <citation type="submission" date="2017-09" db="EMBL/GenBank/DDBJ databases">
        <title>Extensive intraspecific genome diversity in a model arbuscular mycorrhizal fungus.</title>
        <authorList>
            <person name="Chen E.C."/>
            <person name="Morin E."/>
            <person name="Beaudet D."/>
            <person name="Noel J."/>
            <person name="Ndikumana S."/>
            <person name="Charron P."/>
            <person name="St-Onge C."/>
            <person name="Giorgi J."/>
            <person name="Grigoriev I.V."/>
            <person name="Roux C."/>
            <person name="Martin F.M."/>
            <person name="Corradi N."/>
        </authorList>
    </citation>
    <scope>NUCLEOTIDE SEQUENCE [LARGE SCALE GENOMIC DNA]</scope>
    <source>
        <strain evidence="2 3">A5</strain>
    </source>
</reference>
<protein>
    <recommendedName>
        <fullName evidence="1">DUF8211 domain-containing protein</fullName>
    </recommendedName>
</protein>
<comment type="caution">
    <text evidence="2">The sequence shown here is derived from an EMBL/GenBank/DDBJ whole genome shotgun (WGS) entry which is preliminary data.</text>
</comment>
<evidence type="ECO:0000313" key="2">
    <source>
        <dbReference type="EMBL" id="PKB94283.1"/>
    </source>
</evidence>
<dbReference type="EMBL" id="LLXJ01006335">
    <property type="protein sequence ID" value="PKB94283.1"/>
    <property type="molecule type" value="Genomic_DNA"/>
</dbReference>
<gene>
    <name evidence="2" type="ORF">RhiirA5_439146</name>
</gene>
<sequence length="144" mass="17603">MSDFRRACVIHQPLFFKNDAYKNIKPRKIKLNAPPRIRNINHKTYHANLLYDRWRKNEKNIVISCRLEISFEQTLHARMDNNTRKTFNKHMYKKKLSNFSLCRSENTHVNKAQKVRFERTKRRIFNSKEHNPYNQKHHRLITAQ</sequence>
<accession>A0A2N0NI81</accession>
<dbReference type="Proteomes" id="UP000232722">
    <property type="component" value="Unassembled WGS sequence"/>
</dbReference>
<dbReference type="VEuPathDB" id="FungiDB:FUN_022831"/>
<organism evidence="2 3">
    <name type="scientific">Rhizophagus irregularis</name>
    <dbReference type="NCBI Taxonomy" id="588596"/>
    <lineage>
        <taxon>Eukaryota</taxon>
        <taxon>Fungi</taxon>
        <taxon>Fungi incertae sedis</taxon>
        <taxon>Mucoromycota</taxon>
        <taxon>Glomeromycotina</taxon>
        <taxon>Glomeromycetes</taxon>
        <taxon>Glomerales</taxon>
        <taxon>Glomeraceae</taxon>
        <taxon>Rhizophagus</taxon>
    </lineage>
</organism>
<dbReference type="Pfam" id="PF26638">
    <property type="entry name" value="DUF8211"/>
    <property type="match status" value="1"/>
</dbReference>
<evidence type="ECO:0000259" key="1">
    <source>
        <dbReference type="Pfam" id="PF26638"/>
    </source>
</evidence>
<reference evidence="2 3" key="1">
    <citation type="submission" date="2016-04" db="EMBL/GenBank/DDBJ databases">
        <title>Genome analyses suggest a sexual origin of heterokaryosis in a supposedly ancient asexual fungus.</title>
        <authorList>
            <person name="Ropars J."/>
            <person name="Sedzielewska K."/>
            <person name="Noel J."/>
            <person name="Charron P."/>
            <person name="Farinelli L."/>
            <person name="Marton T."/>
            <person name="Kruger M."/>
            <person name="Pelin A."/>
            <person name="Brachmann A."/>
            <person name="Corradi N."/>
        </authorList>
    </citation>
    <scope>NUCLEOTIDE SEQUENCE [LARGE SCALE GENOMIC DNA]</scope>
    <source>
        <strain evidence="2 3">A5</strain>
    </source>
</reference>
<dbReference type="InterPro" id="IPR058524">
    <property type="entry name" value="DUF8211"/>
</dbReference>